<evidence type="ECO:0000313" key="6">
    <source>
        <dbReference type="Proteomes" id="UP001596380"/>
    </source>
</evidence>
<dbReference type="Gene3D" id="1.20.120.1910">
    <property type="entry name" value="Cysteine-tRNA ligase, C-terminal anti-codon recognition domain"/>
    <property type="match status" value="1"/>
</dbReference>
<evidence type="ECO:0000256" key="1">
    <source>
        <dbReference type="ARBA" id="ARBA00022598"/>
    </source>
</evidence>
<protein>
    <recommendedName>
        <fullName evidence="7">Cysteinyl-tRNA synthetase</fullName>
    </recommendedName>
</protein>
<evidence type="ECO:0000256" key="2">
    <source>
        <dbReference type="ARBA" id="ARBA00022741"/>
    </source>
</evidence>
<proteinExistence type="predicted"/>
<dbReference type="Gene3D" id="3.40.50.880">
    <property type="match status" value="1"/>
</dbReference>
<feature type="compositionally biased region" description="Basic and acidic residues" evidence="4">
    <location>
        <begin position="391"/>
        <end position="400"/>
    </location>
</feature>
<feature type="region of interest" description="Disordered" evidence="4">
    <location>
        <begin position="375"/>
        <end position="406"/>
    </location>
</feature>
<keyword evidence="1" id="KW-0436">Ligase</keyword>
<dbReference type="Proteomes" id="UP001596380">
    <property type="component" value="Unassembled WGS sequence"/>
</dbReference>
<evidence type="ECO:0000256" key="4">
    <source>
        <dbReference type="SAM" id="MobiDB-lite"/>
    </source>
</evidence>
<keyword evidence="6" id="KW-1185">Reference proteome</keyword>
<dbReference type="SUPFAM" id="SSF47323">
    <property type="entry name" value="Anticodon-binding domain of a subclass of class I aminoacyl-tRNA synthetases"/>
    <property type="match status" value="1"/>
</dbReference>
<keyword evidence="2" id="KW-0547">Nucleotide-binding</keyword>
<sequence>MSRQLIVIMGSGETSPTMVGVHKEVVARAGGGRAVLLDAPYGFQENAAAISAKARAYFARSVGLDVDVDGGLAALRRASWVFSGPGSPTYALERWRGEVETALRDHLRAGRAAIVFASAAACTLGRLTVPVYEIYKAGAPARWTPGLDVLRTLGLDVAVVPHYDNAEGGTHDTRYCYLGERRLSAMERDLPPGVAVLGVDEHTAVIVDGATVEVRGRGAMTVRRQGESVAVPSGEALALDELRALVKGGGTAVRRRPSERPPERDAAAPEIALKDIVLACRERFEEGGAAAKVEAILRIEAAVAEWGADTEEDEGTEWARTIMRGMIVRLGEAAADPPGGPDPLAAAVPALVGVRDELRREARYRLADRLRDALAEGGVELRDTPTGTRWHRTEHERPADDGAPSP</sequence>
<accession>A0ABW2CG43</accession>
<dbReference type="RefSeq" id="WP_160820494.1">
    <property type="nucleotide sequence ID" value="NZ_JBHSXS010000004.1"/>
</dbReference>
<organism evidence="5 6">
    <name type="scientific">Actinomadura yumaensis</name>
    <dbReference type="NCBI Taxonomy" id="111807"/>
    <lineage>
        <taxon>Bacteria</taxon>
        <taxon>Bacillati</taxon>
        <taxon>Actinomycetota</taxon>
        <taxon>Actinomycetes</taxon>
        <taxon>Streptosporangiales</taxon>
        <taxon>Thermomonosporaceae</taxon>
        <taxon>Actinomadura</taxon>
    </lineage>
</organism>
<gene>
    <name evidence="5" type="ORF">ACFQKB_09360</name>
</gene>
<name>A0ABW2CG43_9ACTN</name>
<evidence type="ECO:0008006" key="7">
    <source>
        <dbReference type="Google" id="ProtNLM"/>
    </source>
</evidence>
<evidence type="ECO:0000256" key="3">
    <source>
        <dbReference type="ARBA" id="ARBA00022840"/>
    </source>
</evidence>
<dbReference type="EMBL" id="JBHSXS010000004">
    <property type="protein sequence ID" value="MFC6879969.1"/>
    <property type="molecule type" value="Genomic_DNA"/>
</dbReference>
<reference evidence="6" key="1">
    <citation type="journal article" date="2019" name="Int. J. Syst. Evol. Microbiol.">
        <title>The Global Catalogue of Microorganisms (GCM) 10K type strain sequencing project: providing services to taxonomists for standard genome sequencing and annotation.</title>
        <authorList>
            <consortium name="The Broad Institute Genomics Platform"/>
            <consortium name="The Broad Institute Genome Sequencing Center for Infectious Disease"/>
            <person name="Wu L."/>
            <person name="Ma J."/>
        </authorList>
    </citation>
    <scope>NUCLEOTIDE SEQUENCE [LARGE SCALE GENOMIC DNA]</scope>
    <source>
        <strain evidence="6">JCM 3369</strain>
    </source>
</reference>
<keyword evidence="3" id="KW-0067">ATP-binding</keyword>
<comment type="caution">
    <text evidence="5">The sequence shown here is derived from an EMBL/GenBank/DDBJ whole genome shotgun (WGS) entry which is preliminary data.</text>
</comment>
<dbReference type="InterPro" id="IPR029062">
    <property type="entry name" value="Class_I_gatase-like"/>
</dbReference>
<evidence type="ECO:0000313" key="5">
    <source>
        <dbReference type="EMBL" id="MFC6879969.1"/>
    </source>
</evidence>
<dbReference type="InterPro" id="IPR009080">
    <property type="entry name" value="tRNAsynth_Ia_anticodon-bd"/>
</dbReference>